<dbReference type="AlphaFoldDB" id="A0A6B3C6E5"/>
<evidence type="ECO:0000313" key="1">
    <source>
        <dbReference type="EMBL" id="NEC92387.1"/>
    </source>
</evidence>
<dbReference type="RefSeq" id="WP_164323993.1">
    <property type="nucleotide sequence ID" value="NZ_JAAGLU010000069.1"/>
</dbReference>
<dbReference type="EMBL" id="JAAGLU010000069">
    <property type="protein sequence ID" value="NEC92387.1"/>
    <property type="molecule type" value="Genomic_DNA"/>
</dbReference>
<organism evidence="1">
    <name type="scientific">Streptomyces sp. SID12501</name>
    <dbReference type="NCBI Taxonomy" id="2706042"/>
    <lineage>
        <taxon>Bacteria</taxon>
        <taxon>Bacillati</taxon>
        <taxon>Actinomycetota</taxon>
        <taxon>Actinomycetes</taxon>
        <taxon>Kitasatosporales</taxon>
        <taxon>Streptomycetaceae</taxon>
        <taxon>Streptomyces</taxon>
    </lineage>
</organism>
<proteinExistence type="predicted"/>
<gene>
    <name evidence="1" type="ORF">G3I71_43045</name>
</gene>
<comment type="caution">
    <text evidence="1">The sequence shown here is derived from an EMBL/GenBank/DDBJ whole genome shotgun (WGS) entry which is preliminary data.</text>
</comment>
<sequence>MSRTADVDLVFERAVTASAVVSALTEAGWSLEEPLGLSYMVNDDGMFDWQATSVDQADEILSRLDAPENRAFEVAICVYHPGAGTGGQLLFLPDRSQCCFLPTIYRRSLPGAPRLTDIAWYLNALVPALLPAGLLSYEARDLAD</sequence>
<protein>
    <submittedName>
        <fullName evidence="1">Uncharacterized protein</fullName>
    </submittedName>
</protein>
<reference evidence="1" key="1">
    <citation type="submission" date="2020-01" db="EMBL/GenBank/DDBJ databases">
        <title>Insect and environment-associated Actinomycetes.</title>
        <authorList>
            <person name="Currrie C."/>
            <person name="Chevrette M."/>
            <person name="Carlson C."/>
            <person name="Stubbendieck R."/>
            <person name="Wendt-Pienkowski E."/>
        </authorList>
    </citation>
    <scope>NUCLEOTIDE SEQUENCE</scope>
    <source>
        <strain evidence="1">SID12501</strain>
    </source>
</reference>
<name>A0A6B3C6E5_9ACTN</name>
<accession>A0A6B3C6E5</accession>